<feature type="transmembrane region" description="Helical" evidence="2">
    <location>
        <begin position="310"/>
        <end position="341"/>
    </location>
</feature>
<evidence type="ECO:0000313" key="4">
    <source>
        <dbReference type="EMBL" id="MFD0691135.1"/>
    </source>
</evidence>
<name>A0ABW2XZD0_9ACTN</name>
<dbReference type="RefSeq" id="WP_131762555.1">
    <property type="nucleotide sequence ID" value="NZ_CAACUY010000234.1"/>
</dbReference>
<keyword evidence="2" id="KW-0812">Transmembrane</keyword>
<evidence type="ECO:0000256" key="2">
    <source>
        <dbReference type="SAM" id="Phobius"/>
    </source>
</evidence>
<feature type="region of interest" description="Disordered" evidence="1">
    <location>
        <begin position="1"/>
        <end position="49"/>
    </location>
</feature>
<dbReference type="EMBL" id="JBHTGP010000027">
    <property type="protein sequence ID" value="MFD0691135.1"/>
    <property type="molecule type" value="Genomic_DNA"/>
</dbReference>
<sequence>MSGETSHQEHIGPYRLLSRLGGGPAGGPGRGVRGGVHRAAGPDGRDVALRPLPPGAAPDIARMRGVLSPYVADVLDGEHASGRPYVVFRFVPGRPLAEHVAERGPLGGDELRRMALGLAKGLAAIHEAGLAHGELGPGTVLVVDGAPVIVDFALTAGAAAHDDLPAWAATVAFAATGRPDARAAHLPGDLRSLVEAAAHPDPAARPSAAELALAAARLDLPAIPAARPAPEAHPALGPGKGSTAPTGPAAPDSKVNAVSADASGAALGGTVTGGDQGGRGATGGAGHAAEHGTGAVEAHELAVARGWARLLAAMVVVIGIGAAVMMPIVGLVLTLGAVTLLRAVAATTVRGRVWAFGRTLLTVPYAAVLAVAVPLALVAVSAVGGEIDSSGACALGAGAGAAVLWTAPGVGGPRRQLERAFLGIARRPRYIGIAVTVLGVLAVLAAFGAATLTPSFAPMYGLQSSLESLVDRLQNAVHSP</sequence>
<dbReference type="Proteomes" id="UP001597063">
    <property type="component" value="Unassembled WGS sequence"/>
</dbReference>
<dbReference type="InterPro" id="IPR011009">
    <property type="entry name" value="Kinase-like_dom_sf"/>
</dbReference>
<keyword evidence="2" id="KW-0472">Membrane</keyword>
<dbReference type="InterPro" id="IPR000719">
    <property type="entry name" value="Prot_kinase_dom"/>
</dbReference>
<keyword evidence="2" id="KW-1133">Transmembrane helix</keyword>
<keyword evidence="5" id="KW-1185">Reference proteome</keyword>
<feature type="domain" description="Protein kinase" evidence="3">
    <location>
        <begin position="14"/>
        <end position="223"/>
    </location>
</feature>
<feature type="compositionally biased region" description="Basic and acidic residues" evidence="1">
    <location>
        <begin position="1"/>
        <end position="12"/>
    </location>
</feature>
<feature type="transmembrane region" description="Helical" evidence="2">
    <location>
        <begin position="389"/>
        <end position="410"/>
    </location>
</feature>
<evidence type="ECO:0000259" key="3">
    <source>
        <dbReference type="SMART" id="SM00220"/>
    </source>
</evidence>
<accession>A0ABW2XZD0</accession>
<dbReference type="SMART" id="SM00220">
    <property type="entry name" value="S_TKc"/>
    <property type="match status" value="1"/>
</dbReference>
<feature type="region of interest" description="Disordered" evidence="1">
    <location>
        <begin position="227"/>
        <end position="256"/>
    </location>
</feature>
<dbReference type="Gene3D" id="1.10.510.10">
    <property type="entry name" value="Transferase(Phosphotransferase) domain 1"/>
    <property type="match status" value="1"/>
</dbReference>
<feature type="compositionally biased region" description="Gly residues" evidence="1">
    <location>
        <begin position="20"/>
        <end position="34"/>
    </location>
</feature>
<organism evidence="4 5">
    <name type="scientific">Actinomadura fibrosa</name>
    <dbReference type="NCBI Taxonomy" id="111802"/>
    <lineage>
        <taxon>Bacteria</taxon>
        <taxon>Bacillati</taxon>
        <taxon>Actinomycetota</taxon>
        <taxon>Actinomycetes</taxon>
        <taxon>Streptosporangiales</taxon>
        <taxon>Thermomonosporaceae</taxon>
        <taxon>Actinomadura</taxon>
    </lineage>
</organism>
<feature type="compositionally biased region" description="Gly residues" evidence="1">
    <location>
        <begin position="268"/>
        <end position="286"/>
    </location>
</feature>
<feature type="transmembrane region" description="Helical" evidence="2">
    <location>
        <begin position="362"/>
        <end position="383"/>
    </location>
</feature>
<proteinExistence type="predicted"/>
<reference evidence="5" key="1">
    <citation type="journal article" date="2019" name="Int. J. Syst. Evol. Microbiol.">
        <title>The Global Catalogue of Microorganisms (GCM) 10K type strain sequencing project: providing services to taxonomists for standard genome sequencing and annotation.</title>
        <authorList>
            <consortium name="The Broad Institute Genomics Platform"/>
            <consortium name="The Broad Institute Genome Sequencing Center for Infectious Disease"/>
            <person name="Wu L."/>
            <person name="Ma J."/>
        </authorList>
    </citation>
    <scope>NUCLEOTIDE SEQUENCE [LARGE SCALE GENOMIC DNA]</scope>
    <source>
        <strain evidence="5">JCM 9371</strain>
    </source>
</reference>
<feature type="compositionally biased region" description="Low complexity" evidence="1">
    <location>
        <begin position="227"/>
        <end position="236"/>
    </location>
</feature>
<feature type="region of interest" description="Disordered" evidence="1">
    <location>
        <begin position="268"/>
        <end position="291"/>
    </location>
</feature>
<evidence type="ECO:0000313" key="5">
    <source>
        <dbReference type="Proteomes" id="UP001597063"/>
    </source>
</evidence>
<gene>
    <name evidence="4" type="ORF">ACFQZM_42045</name>
</gene>
<evidence type="ECO:0000256" key="1">
    <source>
        <dbReference type="SAM" id="MobiDB-lite"/>
    </source>
</evidence>
<protein>
    <recommendedName>
        <fullName evidence="3">Protein kinase domain-containing protein</fullName>
    </recommendedName>
</protein>
<dbReference type="SUPFAM" id="SSF56112">
    <property type="entry name" value="Protein kinase-like (PK-like)"/>
    <property type="match status" value="1"/>
</dbReference>
<feature type="transmembrane region" description="Helical" evidence="2">
    <location>
        <begin position="430"/>
        <end position="452"/>
    </location>
</feature>
<comment type="caution">
    <text evidence="4">The sequence shown here is derived from an EMBL/GenBank/DDBJ whole genome shotgun (WGS) entry which is preliminary data.</text>
</comment>